<dbReference type="InterPro" id="IPR016136">
    <property type="entry name" value="DNA_helicase_N/primase_C"/>
</dbReference>
<dbReference type="Gene3D" id="3.90.980.10">
    <property type="entry name" value="DNA primase, catalytic core, N-terminal domain"/>
    <property type="match status" value="1"/>
</dbReference>
<dbReference type="Pfam" id="PF13662">
    <property type="entry name" value="Toprim_4"/>
    <property type="match status" value="1"/>
</dbReference>
<dbReference type="InterPro" id="IPR006295">
    <property type="entry name" value="DNA_primase_DnaG"/>
</dbReference>
<dbReference type="Pfam" id="PF10410">
    <property type="entry name" value="DnaB_bind"/>
    <property type="match status" value="1"/>
</dbReference>
<dbReference type="SUPFAM" id="SSF117023">
    <property type="entry name" value="DNA primase DnaG, C-terminal domain"/>
    <property type="match status" value="1"/>
</dbReference>
<dbReference type="NCBIfam" id="TIGR01391">
    <property type="entry name" value="dnaG"/>
    <property type="match status" value="1"/>
</dbReference>
<dbReference type="SUPFAM" id="SSF57783">
    <property type="entry name" value="Zinc beta-ribbon"/>
    <property type="match status" value="1"/>
</dbReference>
<dbReference type="InterPro" id="IPR037068">
    <property type="entry name" value="DNA_primase_core_N_sf"/>
</dbReference>
<dbReference type="PROSITE" id="PS50880">
    <property type="entry name" value="TOPRIM"/>
    <property type="match status" value="1"/>
</dbReference>
<dbReference type="SMART" id="SM00400">
    <property type="entry name" value="ZnF_CHCC"/>
    <property type="match status" value="1"/>
</dbReference>
<dbReference type="SMART" id="SM00493">
    <property type="entry name" value="TOPRIM"/>
    <property type="match status" value="1"/>
</dbReference>
<evidence type="ECO:0000313" key="2">
    <source>
        <dbReference type="Proteomes" id="UP001548189"/>
    </source>
</evidence>
<dbReference type="InterPro" id="IPR030846">
    <property type="entry name" value="DnaG_bac"/>
</dbReference>
<dbReference type="PANTHER" id="PTHR30313">
    <property type="entry name" value="DNA PRIMASE"/>
    <property type="match status" value="1"/>
</dbReference>
<dbReference type="InterPro" id="IPR013264">
    <property type="entry name" value="DNAG_N"/>
</dbReference>
<evidence type="ECO:0000313" key="1">
    <source>
        <dbReference type="EMBL" id="MET1254562.1"/>
    </source>
</evidence>
<dbReference type="InterPro" id="IPR050219">
    <property type="entry name" value="DnaG_primase"/>
</dbReference>
<dbReference type="Gene3D" id="1.20.50.20">
    <property type="entry name" value="DnaG, RNA polymerase domain, helical bundle"/>
    <property type="match status" value="1"/>
</dbReference>
<dbReference type="InterPro" id="IPR006171">
    <property type="entry name" value="TOPRIM_dom"/>
</dbReference>
<gene>
    <name evidence="1" type="primary">dnaG</name>
    <name evidence="1" type="ORF">ABVT43_05430</name>
</gene>
<dbReference type="EMBL" id="JBEVCJ010000004">
    <property type="protein sequence ID" value="MET1254562.1"/>
    <property type="molecule type" value="Genomic_DNA"/>
</dbReference>
<dbReference type="InterPro" id="IPR019475">
    <property type="entry name" value="DNA_primase_DnaB-bd"/>
</dbReference>
<dbReference type="InterPro" id="IPR036977">
    <property type="entry name" value="DNA_primase_Znf_CHC2"/>
</dbReference>
<dbReference type="PANTHER" id="PTHR30313:SF2">
    <property type="entry name" value="DNA PRIMASE"/>
    <property type="match status" value="1"/>
</dbReference>
<dbReference type="CDD" id="cd03364">
    <property type="entry name" value="TOPRIM_DnaG_primases"/>
    <property type="match status" value="1"/>
</dbReference>
<organism evidence="1 2">
    <name type="scientific">Aliikangiella maris</name>
    <dbReference type="NCBI Taxonomy" id="3162458"/>
    <lineage>
        <taxon>Bacteria</taxon>
        <taxon>Pseudomonadati</taxon>
        <taxon>Pseudomonadota</taxon>
        <taxon>Gammaproteobacteria</taxon>
        <taxon>Oceanospirillales</taxon>
        <taxon>Pleioneaceae</taxon>
        <taxon>Aliikangiella</taxon>
    </lineage>
</organism>
<dbReference type="InterPro" id="IPR034151">
    <property type="entry name" value="TOPRIM_DnaG_bac"/>
</dbReference>
<reference evidence="1 2" key="1">
    <citation type="submission" date="2024-06" db="EMBL/GenBank/DDBJ databases">
        <authorList>
            <person name="Li F."/>
        </authorList>
    </citation>
    <scope>NUCLEOTIDE SEQUENCE [LARGE SCALE GENOMIC DNA]</scope>
    <source>
        <strain evidence="1 2">GXAS 311</strain>
    </source>
</reference>
<name>A0ABV2BRK2_9GAMM</name>
<protein>
    <submittedName>
        <fullName evidence="1">DNA primase</fullName>
    </submittedName>
</protein>
<dbReference type="Proteomes" id="UP001548189">
    <property type="component" value="Unassembled WGS sequence"/>
</dbReference>
<dbReference type="SUPFAM" id="SSF56731">
    <property type="entry name" value="DNA primase core"/>
    <property type="match status" value="1"/>
</dbReference>
<proteinExistence type="inferred from homology"/>
<dbReference type="Pfam" id="PF08278">
    <property type="entry name" value="DnaG_DnaB_bind"/>
    <property type="match status" value="1"/>
</dbReference>
<dbReference type="PIRSF" id="PIRSF002811">
    <property type="entry name" value="DnaG"/>
    <property type="match status" value="1"/>
</dbReference>
<dbReference type="HAMAP" id="MF_00974">
    <property type="entry name" value="DNA_primase_DnaG"/>
    <property type="match status" value="1"/>
</dbReference>
<dbReference type="InterPro" id="IPR013173">
    <property type="entry name" value="DNA_primase_DnaG_DnaB-bd_dom"/>
</dbReference>
<dbReference type="Gene3D" id="3.40.1360.10">
    <property type="match status" value="1"/>
</dbReference>
<dbReference type="Pfam" id="PF08275">
    <property type="entry name" value="DNAG_N"/>
    <property type="match status" value="1"/>
</dbReference>
<accession>A0ABV2BRK2</accession>
<dbReference type="InterPro" id="IPR002694">
    <property type="entry name" value="Znf_CHC2"/>
</dbReference>
<dbReference type="Gene3D" id="3.90.580.10">
    <property type="entry name" value="Zinc finger, CHC2-type domain"/>
    <property type="match status" value="1"/>
</dbReference>
<dbReference type="SMART" id="SM00766">
    <property type="entry name" value="DnaG_DnaB_bind"/>
    <property type="match status" value="1"/>
</dbReference>
<comment type="caution">
    <text evidence="1">The sequence shown here is derived from an EMBL/GenBank/DDBJ whole genome shotgun (WGS) entry which is preliminary data.</text>
</comment>
<dbReference type="Pfam" id="PF01807">
    <property type="entry name" value="Zn_ribbon_DnaG"/>
    <property type="match status" value="1"/>
</dbReference>
<dbReference type="Gene3D" id="1.10.860.10">
    <property type="entry name" value="DNAb Helicase, Chain A"/>
    <property type="match status" value="1"/>
</dbReference>
<sequence length="609" mass="69078">MAGRIPQSFINELLSRVDLVEIIDRRVNLKKAGRNFTACCPFHNEKTPSFSVNPDKQFYYCFGCGATGNALTFLMEYEGQEFVAAIEDLASQLGLQVPQESYSQEQSHQHKDLFPVMEKVSQFYQQQLRVNPQAKRAIQYLKDRGLSGEIAKQYAIGYAPEQWHALIKLADQPHQQKLEKDLVETGMLIEKENGQTYDRFRDRIMFPIRNRRGQVIGFGGRIIDKGEPKYLNSPETPLFHKSKELYGLYEMRHQLRSIDQIIIVEGYMDVVALAQFGIFNAVATLGTATTSDHLQTLFRLCPKIIFCFDGDRAGKAAALRALNHALPLIKDTREIRLMFLPDGEDPDSLVRKIGAAEFIQRSDQAKTLFDYLIEYLQSQVDMNTFEGPAQLVHLAKPYLQSIHDQVLKVRFEASLAKLSGLDPAQLKQILQSEVTATPSAAPQTDLTNNSSRQPEPVSSQVQTTSRQSTPSPQKRNSPNQPVYRRAISLLLQYPGAVPSVDVGWLQSMGEPGAELLFELTQLIQLHSGMTTAMLIENWRDRPEFPHLGKLANIELHSNAQNAPEELIEIYQRLEKLYFSQQYDALVAKGHLSNTEKQQLSEILNRIKER</sequence>
<keyword evidence="2" id="KW-1185">Reference proteome</keyword>